<evidence type="ECO:0000256" key="1">
    <source>
        <dbReference type="ARBA" id="ARBA00008366"/>
    </source>
</evidence>
<keyword evidence="4 5" id="KW-0560">Oxidoreductase</keyword>
<dbReference type="SUPFAM" id="SSF55469">
    <property type="entry name" value="FMN-dependent nitroreductase-like"/>
    <property type="match status" value="1"/>
</dbReference>
<accession>A0A0B9G0K1</accession>
<dbReference type="InterPro" id="IPR000415">
    <property type="entry name" value="Nitroreductase-like"/>
</dbReference>
<comment type="similarity">
    <text evidence="1 5">Belongs to the flavin oxidoreductase frp family.</text>
</comment>
<dbReference type="PIRSF" id="PIRSF005426">
    <property type="entry name" value="Frp"/>
    <property type="match status" value="1"/>
</dbReference>
<organism evidence="7 8">
    <name type="scientific">Photobacterium gaetbulicola</name>
    <dbReference type="NCBI Taxonomy" id="1295392"/>
    <lineage>
        <taxon>Bacteria</taxon>
        <taxon>Pseudomonadati</taxon>
        <taxon>Pseudomonadota</taxon>
        <taxon>Gammaproteobacteria</taxon>
        <taxon>Vibrionales</taxon>
        <taxon>Vibrionaceae</taxon>
        <taxon>Photobacterium</taxon>
    </lineage>
</organism>
<evidence type="ECO:0000256" key="3">
    <source>
        <dbReference type="ARBA" id="ARBA00022643"/>
    </source>
</evidence>
<dbReference type="Pfam" id="PF00881">
    <property type="entry name" value="Nitroreductase"/>
    <property type="match status" value="1"/>
</dbReference>
<sequence>MDILSHLHSHRSIRQYTNQTVDDDVLDKILQAGIRASSSGNMQSYSIIVTKDKARRESLFKPHMEQNMVVDAPVLLTFCADFRRMKKWLAINDAQPNFDNFMSFMIAAIDATLVSQNVAIAAEAKGLGLCYMGSTLANCDKIGEILELPPGVVPVVGYSLGYADEAPDIRDRLPLDGLIHNETYHDHSDEEIKAIYHQRETDGWNRYMSYPELKAKIEASDVKNLAQIYTSLKYTRESHIGFSENVLHYLEKQGFMNHTK</sequence>
<feature type="domain" description="Nitroreductase" evidence="6">
    <location>
        <begin position="9"/>
        <end position="162"/>
    </location>
</feature>
<keyword evidence="3 5" id="KW-0288">FMN</keyword>
<dbReference type="InterPro" id="IPR029479">
    <property type="entry name" value="Nitroreductase"/>
</dbReference>
<protein>
    <submittedName>
        <fullName evidence="7">Oxidoreductase</fullName>
    </submittedName>
</protein>
<evidence type="ECO:0000256" key="2">
    <source>
        <dbReference type="ARBA" id="ARBA00022630"/>
    </source>
</evidence>
<reference evidence="7 8" key="1">
    <citation type="submission" date="2014-12" db="EMBL/GenBank/DDBJ databases">
        <title>Genome sequencing of Photobacterium gaetbulicola AD005a.</title>
        <authorList>
            <person name="Adrian T.G.S."/>
            <person name="Chan K.G."/>
        </authorList>
    </citation>
    <scope>NUCLEOTIDE SEQUENCE [LARGE SCALE GENOMIC DNA]</scope>
    <source>
        <strain evidence="7 8">AD005a</strain>
    </source>
</reference>
<proteinExistence type="inferred from homology"/>
<keyword evidence="5" id="KW-0521">NADP</keyword>
<dbReference type="EMBL" id="JWLZ01000184">
    <property type="protein sequence ID" value="KHT62139.1"/>
    <property type="molecule type" value="Genomic_DNA"/>
</dbReference>
<dbReference type="Proteomes" id="UP000031278">
    <property type="component" value="Unassembled WGS sequence"/>
</dbReference>
<dbReference type="InterPro" id="IPR016446">
    <property type="entry name" value="Flavin_OxRdtase_Frp"/>
</dbReference>
<name>A0A0B9G0K1_9GAMM</name>
<evidence type="ECO:0000256" key="4">
    <source>
        <dbReference type="ARBA" id="ARBA00023002"/>
    </source>
</evidence>
<comment type="caution">
    <text evidence="7">The sequence shown here is derived from an EMBL/GenBank/DDBJ whole genome shotgun (WGS) entry which is preliminary data.</text>
</comment>
<keyword evidence="2 5" id="KW-0285">Flavoprotein</keyword>
<dbReference type="GO" id="GO:0016491">
    <property type="term" value="F:oxidoreductase activity"/>
    <property type="evidence" value="ECO:0007669"/>
    <property type="project" value="UniProtKB-UniRule"/>
</dbReference>
<gene>
    <name evidence="7" type="ORF">RJ45_19055</name>
</gene>
<dbReference type="AlphaFoldDB" id="A0A0B9G0K1"/>
<evidence type="ECO:0000259" key="6">
    <source>
        <dbReference type="Pfam" id="PF00881"/>
    </source>
</evidence>
<evidence type="ECO:0000256" key="5">
    <source>
        <dbReference type="PIRNR" id="PIRNR005426"/>
    </source>
</evidence>
<dbReference type="PANTHER" id="PTHR43425:SF2">
    <property type="entry name" value="OXYGEN-INSENSITIVE NADPH NITROREDUCTASE"/>
    <property type="match status" value="1"/>
</dbReference>
<dbReference type="PANTHER" id="PTHR43425">
    <property type="entry name" value="OXYGEN-INSENSITIVE NADPH NITROREDUCTASE"/>
    <property type="match status" value="1"/>
</dbReference>
<dbReference type="Gene3D" id="3.40.109.10">
    <property type="entry name" value="NADH Oxidase"/>
    <property type="match status" value="1"/>
</dbReference>
<evidence type="ECO:0000313" key="7">
    <source>
        <dbReference type="EMBL" id="KHT62139.1"/>
    </source>
</evidence>
<evidence type="ECO:0000313" key="8">
    <source>
        <dbReference type="Proteomes" id="UP000031278"/>
    </source>
</evidence>
<dbReference type="RefSeq" id="WP_039466014.1">
    <property type="nucleotide sequence ID" value="NZ_JWLZ01000184.1"/>
</dbReference>